<feature type="compositionally biased region" description="Polar residues" evidence="1">
    <location>
        <begin position="343"/>
        <end position="356"/>
    </location>
</feature>
<dbReference type="OrthoDB" id="3059337at2759"/>
<evidence type="ECO:0000313" key="3">
    <source>
        <dbReference type="Proteomes" id="UP000807342"/>
    </source>
</evidence>
<comment type="caution">
    <text evidence="2">The sequence shown here is derived from an EMBL/GenBank/DDBJ whole genome shotgun (WGS) entry which is preliminary data.</text>
</comment>
<protein>
    <submittedName>
        <fullName evidence="2">Uncharacterized protein</fullName>
    </submittedName>
</protein>
<feature type="compositionally biased region" description="Basic and acidic residues" evidence="1">
    <location>
        <begin position="37"/>
        <end position="50"/>
    </location>
</feature>
<feature type="compositionally biased region" description="Polar residues" evidence="1">
    <location>
        <begin position="221"/>
        <end position="233"/>
    </location>
</feature>
<evidence type="ECO:0000256" key="1">
    <source>
        <dbReference type="SAM" id="MobiDB-lite"/>
    </source>
</evidence>
<evidence type="ECO:0000313" key="2">
    <source>
        <dbReference type="EMBL" id="KAF9452172.1"/>
    </source>
</evidence>
<dbReference type="Proteomes" id="UP000807342">
    <property type="component" value="Unassembled WGS sequence"/>
</dbReference>
<organism evidence="2 3">
    <name type="scientific">Macrolepiota fuliginosa MF-IS2</name>
    <dbReference type="NCBI Taxonomy" id="1400762"/>
    <lineage>
        <taxon>Eukaryota</taxon>
        <taxon>Fungi</taxon>
        <taxon>Dikarya</taxon>
        <taxon>Basidiomycota</taxon>
        <taxon>Agaricomycotina</taxon>
        <taxon>Agaricomycetes</taxon>
        <taxon>Agaricomycetidae</taxon>
        <taxon>Agaricales</taxon>
        <taxon>Agaricineae</taxon>
        <taxon>Agaricaceae</taxon>
        <taxon>Macrolepiota</taxon>
    </lineage>
</organism>
<feature type="region of interest" description="Disordered" evidence="1">
    <location>
        <begin position="315"/>
        <end position="388"/>
    </location>
</feature>
<dbReference type="EMBL" id="MU151074">
    <property type="protein sequence ID" value="KAF9452172.1"/>
    <property type="molecule type" value="Genomic_DNA"/>
</dbReference>
<dbReference type="AlphaFoldDB" id="A0A9P5XKM9"/>
<feature type="compositionally biased region" description="Polar residues" evidence="1">
    <location>
        <begin position="367"/>
        <end position="380"/>
    </location>
</feature>
<proteinExistence type="predicted"/>
<feature type="compositionally biased region" description="Polar residues" evidence="1">
    <location>
        <begin position="68"/>
        <end position="82"/>
    </location>
</feature>
<gene>
    <name evidence="2" type="ORF">P691DRAFT_772506</name>
</gene>
<feature type="region of interest" description="Disordered" evidence="1">
    <location>
        <begin position="1"/>
        <end position="137"/>
    </location>
</feature>
<sequence>MPIKGENPITSYFPRVTPNSKLKTPIQAKPKLAKRARLPDETDSGRESSHKKSKSRKEKDEEDFDYQPSPSKTSRVVPSNQRRSVKKASSAVIEIVDTPPSGPVKPISLHYTTPPSSPLPDLTPSPELPPRIRSPSCCHVDEVADDCEPGPSYRASMEASYPERQQVEFELIPSSQTQTLETFFYDEDTRVSQTTGRPASGVPFTRGLESRVFPPNPSHTPPSQSDTASSNPRASPDEFIASSQSQLLDLCPTSPIDPDLELIPSSQSQELSYSQAFVLRPFRRVISTTRERRTSLMDCYTSEPQARPQSTVLQGLSEGEPPISQDTETGPVPDQDSCHSPAIPSSQTPTPVSRPSSPHFHDERHVPSSQPSEHQQNDSYESLPDAVKEFSEMFSGTYESYPPDFPMSLRL</sequence>
<keyword evidence="3" id="KW-1185">Reference proteome</keyword>
<name>A0A9P5XKM9_9AGAR</name>
<accession>A0A9P5XKM9</accession>
<reference evidence="2" key="1">
    <citation type="submission" date="2020-11" db="EMBL/GenBank/DDBJ databases">
        <authorList>
            <consortium name="DOE Joint Genome Institute"/>
            <person name="Ahrendt S."/>
            <person name="Riley R."/>
            <person name="Andreopoulos W."/>
            <person name="Labutti K."/>
            <person name="Pangilinan J."/>
            <person name="Ruiz-Duenas F.J."/>
            <person name="Barrasa J.M."/>
            <person name="Sanchez-Garcia M."/>
            <person name="Camarero S."/>
            <person name="Miyauchi S."/>
            <person name="Serrano A."/>
            <person name="Linde D."/>
            <person name="Babiker R."/>
            <person name="Drula E."/>
            <person name="Ayuso-Fernandez I."/>
            <person name="Pacheco R."/>
            <person name="Padilla G."/>
            <person name="Ferreira P."/>
            <person name="Barriuso J."/>
            <person name="Kellner H."/>
            <person name="Castanera R."/>
            <person name="Alfaro M."/>
            <person name="Ramirez L."/>
            <person name="Pisabarro A.G."/>
            <person name="Kuo A."/>
            <person name="Tritt A."/>
            <person name="Lipzen A."/>
            <person name="He G."/>
            <person name="Yan M."/>
            <person name="Ng V."/>
            <person name="Cullen D."/>
            <person name="Martin F."/>
            <person name="Rosso M.-N."/>
            <person name="Henrissat B."/>
            <person name="Hibbett D."/>
            <person name="Martinez A.T."/>
            <person name="Grigoriev I.V."/>
        </authorList>
    </citation>
    <scope>NUCLEOTIDE SEQUENCE</scope>
    <source>
        <strain evidence="2">MF-IS2</strain>
    </source>
</reference>
<feature type="compositionally biased region" description="Pro residues" evidence="1">
    <location>
        <begin position="115"/>
        <end position="129"/>
    </location>
</feature>
<feature type="region of interest" description="Disordered" evidence="1">
    <location>
        <begin position="186"/>
        <end position="263"/>
    </location>
</feature>